<dbReference type="AlphaFoldDB" id="A0A8H6ZFT0"/>
<feature type="region of interest" description="Disordered" evidence="1">
    <location>
        <begin position="122"/>
        <end position="181"/>
    </location>
</feature>
<evidence type="ECO:0000256" key="1">
    <source>
        <dbReference type="SAM" id="MobiDB-lite"/>
    </source>
</evidence>
<sequence>MDANTELRQQITNLSQHIELTVNLIEHTMSSAVTSPRVCTAQGSKFIEMFSDATSLSTIDSPTEAKWTPLTAREARYLFHSQLPPGAAAVHPVSTRPPMPQSEINRLAWKIGRENTLQRTLHYIPPKTPGSGQPNSSPDAPPPKWTPLTESEARPLIQSKLQPSFSSPSSKLRAAAARPPMPQSEINRLAWKIGRENVLQRTLHYIPAHVAPGSATPDQRILHAHRRKSYTGPVNEFERDGTALW</sequence>
<dbReference type="Proteomes" id="UP000623467">
    <property type="component" value="Unassembled WGS sequence"/>
</dbReference>
<evidence type="ECO:0000313" key="3">
    <source>
        <dbReference type="Proteomes" id="UP000623467"/>
    </source>
</evidence>
<dbReference type="EMBL" id="JACAZH010000001">
    <property type="protein sequence ID" value="KAF7376612.1"/>
    <property type="molecule type" value="Genomic_DNA"/>
</dbReference>
<gene>
    <name evidence="2" type="ORF">MSAN_00077900</name>
</gene>
<feature type="compositionally biased region" description="Low complexity" evidence="1">
    <location>
        <begin position="158"/>
        <end position="172"/>
    </location>
</feature>
<comment type="caution">
    <text evidence="2">The sequence shown here is derived from an EMBL/GenBank/DDBJ whole genome shotgun (WGS) entry which is preliminary data.</text>
</comment>
<proteinExistence type="predicted"/>
<protein>
    <submittedName>
        <fullName evidence="2">Uncharacterized protein</fullName>
    </submittedName>
</protein>
<dbReference type="OrthoDB" id="2867443at2759"/>
<keyword evidence="3" id="KW-1185">Reference proteome</keyword>
<reference evidence="2" key="1">
    <citation type="submission" date="2020-05" db="EMBL/GenBank/DDBJ databases">
        <title>Mycena genomes resolve the evolution of fungal bioluminescence.</title>
        <authorList>
            <person name="Tsai I.J."/>
        </authorList>
    </citation>
    <scope>NUCLEOTIDE SEQUENCE</scope>
    <source>
        <strain evidence="2">160909Yilan</strain>
    </source>
</reference>
<name>A0A8H6ZFT0_9AGAR</name>
<evidence type="ECO:0000313" key="2">
    <source>
        <dbReference type="EMBL" id="KAF7376612.1"/>
    </source>
</evidence>
<accession>A0A8H6ZFT0</accession>
<organism evidence="2 3">
    <name type="scientific">Mycena sanguinolenta</name>
    <dbReference type="NCBI Taxonomy" id="230812"/>
    <lineage>
        <taxon>Eukaryota</taxon>
        <taxon>Fungi</taxon>
        <taxon>Dikarya</taxon>
        <taxon>Basidiomycota</taxon>
        <taxon>Agaricomycotina</taxon>
        <taxon>Agaricomycetes</taxon>
        <taxon>Agaricomycetidae</taxon>
        <taxon>Agaricales</taxon>
        <taxon>Marasmiineae</taxon>
        <taxon>Mycenaceae</taxon>
        <taxon>Mycena</taxon>
    </lineage>
</organism>